<dbReference type="GO" id="GO:0006260">
    <property type="term" value="P:DNA replication"/>
    <property type="evidence" value="ECO:0007669"/>
    <property type="project" value="UniProtKB-KW"/>
</dbReference>
<sequence length="1076" mass="119919">MSEQAVEPGFAELVAATNYSFLRGASHPAEMVAEAIALGLSGIGIADRNSVAGVVRALTGLRKLREGAAEEGIDLPDIKLVVGARLVFDDGTPDIIAYPTTRHGWGRLTRMLTIGNRRTTKGDCVMKLENLLIHCEDMILIAMAAEKDEAVLLRLAAVAPDSLWLGATMPRGGSDRRRLSRLSALADRVGIPMLATNDALYATREQRPLHDVITCIREGTNLGDAGRLLRANGERHLKSPQEMRRLFRTCPEAVDESAKILDRIDFSLRDLEYEYPHEPVPEDWEPQSWLEHMVMEAANKLHPGGLPDRWQAALDEELGLISKCKFACYFLTVHDIVNFARTQDPPILCQGRGSAANSLVCYLLEITSIDPIANNLLFTRFLSEERREPPDIDVDFEHERREEVMQYVYRRYTRRRAGIAATVIHYRPRSAVREVGKALGLSEDITQRLADTTWGSWGSEMPIERFVEAGLDPAQGDIARLQWIVAQLLTFPRHLSQHVGGYVLTEDRLDETVPIHNAAMEDRTFIEWDKDDIDELALMKVDVLALGMLTCIRKCFDLMRLYDLGDHNLKSLPEEDPDVYGMLCKGDSIGVFQVESRAQINMLPRLRPKKFYDLVIQVAIVRPGPIEGDMVHPYLRRRNKEEKPELPLRAGSEANELEEVLGKTEGVPLFQEQAMKLAIVAAGFTPDEANGLRRAMATFRNVGTIHQYKEKMIGGMVRRGYEADFAARCFKQIEGFGSYGFPESHAQSFARLVYVSSWIKHYHPAVFACGLLNSQPMGFYAPAQLVRDAQDHGVEVRAIDVNASHWDNSLERAGDGGLALRLGFRQVDGFREAWADAIVAARTAPFARVEELARRADLPSRALRLLADADACRSMGLDRRPALWDARRVRQGVLPLFGAAEANELGFEEDAKLPPTPMAEHVLTDYQTTRLSLKGHPMAFLRPRFAAEGVLSASAVAAAKNGSIIRTAGVVLIRQRPGKGNAIFITIEDESGIVNILLWARLFERQRRAVMASRLMLAEGEVQRSKEGVIHLMATRIVDRTAMLDGLGDGAGPGGPTPRHGHPRDVRILPKSRDFH</sequence>
<evidence type="ECO:0000259" key="15">
    <source>
        <dbReference type="SMART" id="SM00481"/>
    </source>
</evidence>
<evidence type="ECO:0000256" key="7">
    <source>
        <dbReference type="ARBA" id="ARBA00022695"/>
    </source>
</evidence>
<reference evidence="17" key="1">
    <citation type="submission" date="2017-11" db="EMBL/GenBank/DDBJ databases">
        <title>The complete genome sequence of Sphingopyxis pomeranensis sp. nov. strain WS5A3p.</title>
        <authorList>
            <person name="Kaminski M.A."/>
        </authorList>
    </citation>
    <scope>NUCLEOTIDE SEQUENCE [LARGE SCALE GENOMIC DNA]</scope>
    <source>
        <strain evidence="17">WS5A3p</strain>
    </source>
</reference>
<comment type="catalytic activity">
    <reaction evidence="12 13">
        <text>DNA(n) + a 2'-deoxyribonucleoside 5'-triphosphate = DNA(n+1) + diphosphate</text>
        <dbReference type="Rhea" id="RHEA:22508"/>
        <dbReference type="Rhea" id="RHEA-COMP:17339"/>
        <dbReference type="Rhea" id="RHEA-COMP:17340"/>
        <dbReference type="ChEBI" id="CHEBI:33019"/>
        <dbReference type="ChEBI" id="CHEBI:61560"/>
        <dbReference type="ChEBI" id="CHEBI:173112"/>
        <dbReference type="EC" id="2.7.7.7"/>
    </reaction>
</comment>
<evidence type="ECO:0000256" key="3">
    <source>
        <dbReference type="ARBA" id="ARBA00012417"/>
    </source>
</evidence>
<dbReference type="PANTHER" id="PTHR32294">
    <property type="entry name" value="DNA POLYMERASE III SUBUNIT ALPHA"/>
    <property type="match status" value="1"/>
</dbReference>
<dbReference type="RefSeq" id="WP_105998921.1">
    <property type="nucleotide sequence ID" value="NZ_CM009578.1"/>
</dbReference>
<evidence type="ECO:0000256" key="11">
    <source>
        <dbReference type="ARBA" id="ARBA00023204"/>
    </source>
</evidence>
<dbReference type="InterPro" id="IPR040982">
    <property type="entry name" value="DNA_pol3_finger"/>
</dbReference>
<accession>A0A2S8B8L1</accession>
<keyword evidence="17" id="KW-1185">Reference proteome</keyword>
<evidence type="ECO:0000256" key="6">
    <source>
        <dbReference type="ARBA" id="ARBA00022679"/>
    </source>
</evidence>
<keyword evidence="5 13" id="KW-0963">Cytoplasm</keyword>
<evidence type="ECO:0000313" key="16">
    <source>
        <dbReference type="EMBL" id="PQM28754.1"/>
    </source>
</evidence>
<comment type="caution">
    <text evidence="16">The sequence shown here is derived from an EMBL/GenBank/DDBJ whole genome shotgun (WGS) entry which is preliminary data.</text>
</comment>
<evidence type="ECO:0000256" key="4">
    <source>
        <dbReference type="ARBA" id="ARBA00017273"/>
    </source>
</evidence>
<dbReference type="PANTHER" id="PTHR32294:SF4">
    <property type="entry name" value="ERROR-PRONE DNA POLYMERASE"/>
    <property type="match status" value="1"/>
</dbReference>
<dbReference type="Proteomes" id="UP000238954">
    <property type="component" value="Chromosome"/>
</dbReference>
<dbReference type="Pfam" id="PF02811">
    <property type="entry name" value="PHP"/>
    <property type="match status" value="1"/>
</dbReference>
<dbReference type="Gene3D" id="3.20.20.140">
    <property type="entry name" value="Metal-dependent hydrolases"/>
    <property type="match status" value="1"/>
</dbReference>
<feature type="compositionally biased region" description="Basic and acidic residues" evidence="14">
    <location>
        <begin position="1063"/>
        <end position="1076"/>
    </location>
</feature>
<comment type="similarity">
    <text evidence="2 13">Belongs to the DNA polymerase type-C family. DnaE2 subfamily.</text>
</comment>
<dbReference type="InterPro" id="IPR029460">
    <property type="entry name" value="DNAPol_HHH"/>
</dbReference>
<evidence type="ECO:0000256" key="14">
    <source>
        <dbReference type="SAM" id="MobiDB-lite"/>
    </source>
</evidence>
<dbReference type="Pfam" id="PF14579">
    <property type="entry name" value="HHH_6"/>
    <property type="match status" value="1"/>
</dbReference>
<feature type="domain" description="Polymerase/histidinol phosphatase N-terminal" evidence="15">
    <location>
        <begin position="11"/>
        <end position="90"/>
    </location>
</feature>
<dbReference type="InterPro" id="IPR004365">
    <property type="entry name" value="NA-bd_OB_tRNA"/>
</dbReference>
<evidence type="ECO:0000256" key="13">
    <source>
        <dbReference type="HAMAP-Rule" id="MF_01902"/>
    </source>
</evidence>
<dbReference type="InterPro" id="IPR003141">
    <property type="entry name" value="Pol/His_phosphatase_N"/>
</dbReference>
<dbReference type="InterPro" id="IPR011708">
    <property type="entry name" value="DNA_pol3_alpha_NTPase_dom"/>
</dbReference>
<evidence type="ECO:0000256" key="10">
    <source>
        <dbReference type="ARBA" id="ARBA00022932"/>
    </source>
</evidence>
<keyword evidence="11 13" id="KW-0234">DNA repair</keyword>
<dbReference type="InterPro" id="IPR004805">
    <property type="entry name" value="DnaE2/DnaE/PolC"/>
</dbReference>
<dbReference type="NCBIfam" id="TIGR00594">
    <property type="entry name" value="polc"/>
    <property type="match status" value="1"/>
</dbReference>
<comment type="function">
    <text evidence="13">DNA polymerase involved in damage-induced mutagenesis and translesion synthesis (TLS). It is not the major replicative DNA polymerase.</text>
</comment>
<dbReference type="Gene3D" id="1.10.150.870">
    <property type="match status" value="1"/>
</dbReference>
<evidence type="ECO:0000256" key="9">
    <source>
        <dbReference type="ARBA" id="ARBA00022763"/>
    </source>
</evidence>
<evidence type="ECO:0000256" key="1">
    <source>
        <dbReference type="ARBA" id="ARBA00004496"/>
    </source>
</evidence>
<keyword evidence="10 13" id="KW-0239">DNA-directed DNA polymerase</keyword>
<dbReference type="InterPro" id="IPR004013">
    <property type="entry name" value="PHP_dom"/>
</dbReference>
<dbReference type="NCBIfam" id="NF004225">
    <property type="entry name" value="PRK05672.1"/>
    <property type="match status" value="1"/>
</dbReference>
<dbReference type="Pfam" id="PF17657">
    <property type="entry name" value="DNA_pol3_finger"/>
    <property type="match status" value="1"/>
</dbReference>
<evidence type="ECO:0000256" key="5">
    <source>
        <dbReference type="ARBA" id="ARBA00022490"/>
    </source>
</evidence>
<dbReference type="GO" id="GO:0008408">
    <property type="term" value="F:3'-5' exonuclease activity"/>
    <property type="evidence" value="ECO:0007669"/>
    <property type="project" value="InterPro"/>
</dbReference>
<dbReference type="AlphaFoldDB" id="A0A2S8B8L1"/>
<evidence type="ECO:0000256" key="2">
    <source>
        <dbReference type="ARBA" id="ARBA00007391"/>
    </source>
</evidence>
<keyword evidence="8 13" id="KW-0235">DNA replication</keyword>
<keyword evidence="6 13" id="KW-0808">Transferase</keyword>
<evidence type="ECO:0000256" key="12">
    <source>
        <dbReference type="ARBA" id="ARBA00049244"/>
    </source>
</evidence>
<comment type="subcellular location">
    <subcellularLocation>
        <location evidence="1 13">Cytoplasm</location>
    </subcellularLocation>
</comment>
<protein>
    <recommendedName>
        <fullName evidence="4 13">Error-prone DNA polymerase</fullName>
        <ecNumber evidence="3 13">2.7.7.7</ecNumber>
    </recommendedName>
</protein>
<gene>
    <name evidence="13" type="primary">dnaE2</name>
    <name evidence="16" type="ORF">CVO77_10025</name>
</gene>
<name>A0A2S8B8L1_9SPHN</name>
<feature type="region of interest" description="Disordered" evidence="14">
    <location>
        <begin position="1047"/>
        <end position="1076"/>
    </location>
</feature>
<dbReference type="Pfam" id="PF01336">
    <property type="entry name" value="tRNA_anti-codon"/>
    <property type="match status" value="1"/>
</dbReference>
<keyword evidence="9 13" id="KW-0227">DNA damage</keyword>
<proteinExistence type="inferred from homology"/>
<dbReference type="InterPro" id="IPR023073">
    <property type="entry name" value="DnaE2"/>
</dbReference>
<dbReference type="SMART" id="SM00481">
    <property type="entry name" value="POLIIIAc"/>
    <property type="match status" value="1"/>
</dbReference>
<dbReference type="GO" id="GO:0003887">
    <property type="term" value="F:DNA-directed DNA polymerase activity"/>
    <property type="evidence" value="ECO:0007669"/>
    <property type="project" value="UniProtKB-UniRule"/>
</dbReference>
<organism evidence="16 17">
    <name type="scientific">Sphingopyxis lindanitolerans</name>
    <dbReference type="NCBI Taxonomy" id="2054227"/>
    <lineage>
        <taxon>Bacteria</taxon>
        <taxon>Pseudomonadati</taxon>
        <taxon>Pseudomonadota</taxon>
        <taxon>Alphaproteobacteria</taxon>
        <taxon>Sphingomonadales</taxon>
        <taxon>Sphingomonadaceae</taxon>
        <taxon>Sphingopyxis</taxon>
    </lineage>
</organism>
<dbReference type="EMBL" id="PHFW01000002">
    <property type="protein sequence ID" value="PQM28754.1"/>
    <property type="molecule type" value="Genomic_DNA"/>
</dbReference>
<dbReference type="EC" id="2.7.7.7" evidence="3 13"/>
<dbReference type="GO" id="GO:0006281">
    <property type="term" value="P:DNA repair"/>
    <property type="evidence" value="ECO:0007669"/>
    <property type="project" value="UniProtKB-UniRule"/>
</dbReference>
<dbReference type="Pfam" id="PF07733">
    <property type="entry name" value="DNA_pol3_alpha"/>
    <property type="match status" value="1"/>
</dbReference>
<dbReference type="GO" id="GO:0005737">
    <property type="term" value="C:cytoplasm"/>
    <property type="evidence" value="ECO:0007669"/>
    <property type="project" value="UniProtKB-SubCell"/>
</dbReference>
<dbReference type="GO" id="GO:0003676">
    <property type="term" value="F:nucleic acid binding"/>
    <property type="evidence" value="ECO:0007669"/>
    <property type="project" value="InterPro"/>
</dbReference>
<evidence type="ECO:0000256" key="8">
    <source>
        <dbReference type="ARBA" id="ARBA00022705"/>
    </source>
</evidence>
<keyword evidence="7 13" id="KW-0548">Nucleotidyltransferase</keyword>
<dbReference type="OrthoDB" id="9803237at2"/>
<dbReference type="CDD" id="cd04485">
    <property type="entry name" value="DnaE_OBF"/>
    <property type="match status" value="1"/>
</dbReference>
<dbReference type="CDD" id="cd07434">
    <property type="entry name" value="PHP_PolIIIA_DnaE2"/>
    <property type="match status" value="1"/>
</dbReference>
<dbReference type="HAMAP" id="MF_01902">
    <property type="entry name" value="DNApol_error_prone"/>
    <property type="match status" value="1"/>
</dbReference>
<evidence type="ECO:0000313" key="17">
    <source>
        <dbReference type="Proteomes" id="UP000238954"/>
    </source>
</evidence>